<sequence>MPSPPLSAVWRQVEARVHISLSPSQLSDPLASATHVAFDNLLMRYNQSLKGVVVAHIAPLKLLGHPTFIDASPFAHVAARAKLLVFNPPPGSVLVGVVKHVGPDHLGLTVFRNFHAVLPLHSVANMFQYDGNHPRKWRRSDQLASPSRDVIAGKQIRFVVHETKATKEGLFQILASLDDRKCTDAHHEVSLGLLASCEEIPGQITSPHEDEERYDVGAPNVDVLNVRKRSSIARAGRSDRRSAGHLLLGGDDVFGDVLAPVQYDAAHNDHENTTTQEDVPNGQITEDIAQPTPEQTKGAPLSTAGLTAKPEGSTFDGEDAVDEVTTPAAKEHRKRHKHGDERQDSRASTPKRRKKKRHSDSFMEVDQAEDKFASPSSHLALTERKKKKKSKDKERRKDRDKDKHRKSDKKKDKHGHKHKHKVKRTSEGREANGNARGTQESDPPKSSQEREAIEKTIEKGKSTNQLENGAGDRVGDSKGDKIHTKPFLSNKYENALEAVNVAPLTPSPRKKDGRGDGRVGVGVKEETREHGSMDDGSYDPVKTQIGAQDVGTAARSVSKKQKKVPRVDSERENGEGEKSQRSEERDSVIKKRKRKRERAEVDDSGKKKKKKRREKREAKLVSPTASARQSSLADTVSRGLARRWQAR</sequence>
<evidence type="ECO:0000256" key="1">
    <source>
        <dbReference type="ARBA" id="ARBA00004123"/>
    </source>
</evidence>
<comment type="caution">
    <text evidence="6">The sequence shown here is derived from an EMBL/GenBank/DDBJ whole genome shotgun (WGS) entry which is preliminary data.</text>
</comment>
<evidence type="ECO:0000313" key="6">
    <source>
        <dbReference type="EMBL" id="PXF48246.1"/>
    </source>
</evidence>
<keyword evidence="4" id="KW-0539">Nucleus</keyword>
<evidence type="ECO:0000256" key="5">
    <source>
        <dbReference type="SAM" id="MobiDB-lite"/>
    </source>
</evidence>
<evidence type="ECO:0000256" key="2">
    <source>
        <dbReference type="ARBA" id="ARBA00022478"/>
    </source>
</evidence>
<evidence type="ECO:0000256" key="3">
    <source>
        <dbReference type="ARBA" id="ARBA00023163"/>
    </source>
</evidence>
<dbReference type="STRING" id="448386.A0A2V3J1F4"/>
<protein>
    <submittedName>
        <fullName evidence="6">DNA-directed RNA polymerase I subunit RPA43</fullName>
    </submittedName>
</protein>
<dbReference type="GO" id="GO:0005736">
    <property type="term" value="C:RNA polymerase I complex"/>
    <property type="evidence" value="ECO:0007669"/>
    <property type="project" value="TreeGrafter"/>
</dbReference>
<dbReference type="GO" id="GO:0006362">
    <property type="term" value="P:transcription elongation by RNA polymerase I"/>
    <property type="evidence" value="ECO:0007669"/>
    <property type="project" value="TreeGrafter"/>
</dbReference>
<dbReference type="InterPro" id="IPR036898">
    <property type="entry name" value="RNA_pol_Rpb7-like_N_sf"/>
</dbReference>
<dbReference type="Gene3D" id="2.40.50.1060">
    <property type="match status" value="1"/>
</dbReference>
<dbReference type="OrthoDB" id="10250504at2759"/>
<dbReference type="GO" id="GO:0006352">
    <property type="term" value="P:DNA-templated transcription initiation"/>
    <property type="evidence" value="ECO:0007669"/>
    <property type="project" value="InterPro"/>
</dbReference>
<feature type="compositionally biased region" description="Basic residues" evidence="5">
    <location>
        <begin position="349"/>
        <end position="358"/>
    </location>
</feature>
<feature type="compositionally biased region" description="Basic and acidic residues" evidence="5">
    <location>
        <begin position="509"/>
        <end position="533"/>
    </location>
</feature>
<feature type="compositionally biased region" description="Basic and acidic residues" evidence="5">
    <location>
        <begin position="565"/>
        <end position="589"/>
    </location>
</feature>
<feature type="compositionally biased region" description="Basic and acidic residues" evidence="5">
    <location>
        <begin position="447"/>
        <end position="461"/>
    </location>
</feature>
<reference evidence="6 7" key="1">
    <citation type="journal article" date="2018" name="Mol. Biol. Evol.">
        <title>Analysis of the draft genome of the red seaweed Gracilariopsis chorda provides insights into genome size evolution in Rhodophyta.</title>
        <authorList>
            <person name="Lee J."/>
            <person name="Yang E.C."/>
            <person name="Graf L."/>
            <person name="Yang J.H."/>
            <person name="Qiu H."/>
            <person name="Zel Zion U."/>
            <person name="Chan C.X."/>
            <person name="Stephens T.G."/>
            <person name="Weber A.P.M."/>
            <person name="Boo G.H."/>
            <person name="Boo S.M."/>
            <person name="Kim K.M."/>
            <person name="Shin Y."/>
            <person name="Jung M."/>
            <person name="Lee S.J."/>
            <person name="Yim H.S."/>
            <person name="Lee J.H."/>
            <person name="Bhattacharya D."/>
            <person name="Yoon H.S."/>
        </authorList>
    </citation>
    <scope>NUCLEOTIDE SEQUENCE [LARGE SCALE GENOMIC DNA]</scope>
    <source>
        <strain evidence="6 7">SKKU-2015</strain>
        <tissue evidence="6">Whole body</tissue>
    </source>
</reference>
<keyword evidence="3" id="KW-0804">Transcription</keyword>
<feature type="compositionally biased region" description="Basic residues" evidence="5">
    <location>
        <begin position="402"/>
        <end position="423"/>
    </location>
</feature>
<keyword evidence="7" id="KW-1185">Reference proteome</keyword>
<gene>
    <name evidence="6" type="ORF">BWQ96_01935</name>
</gene>
<feature type="compositionally biased region" description="Basic and acidic residues" evidence="5">
    <location>
        <begin position="473"/>
        <end position="483"/>
    </location>
</feature>
<dbReference type="PANTHER" id="PTHR12709">
    <property type="entry name" value="DNA-DIRECTED RNA POLYMERASE II, III"/>
    <property type="match status" value="1"/>
</dbReference>
<name>A0A2V3J1F4_9FLOR</name>
<evidence type="ECO:0000313" key="7">
    <source>
        <dbReference type="Proteomes" id="UP000247409"/>
    </source>
</evidence>
<evidence type="ECO:0000256" key="4">
    <source>
        <dbReference type="ARBA" id="ARBA00023242"/>
    </source>
</evidence>
<organism evidence="6 7">
    <name type="scientific">Gracilariopsis chorda</name>
    <dbReference type="NCBI Taxonomy" id="448386"/>
    <lineage>
        <taxon>Eukaryota</taxon>
        <taxon>Rhodophyta</taxon>
        <taxon>Florideophyceae</taxon>
        <taxon>Rhodymeniophycidae</taxon>
        <taxon>Gracilariales</taxon>
        <taxon>Gracilariaceae</taxon>
        <taxon>Gracilariopsis</taxon>
    </lineage>
</organism>
<keyword evidence="2 6" id="KW-0240">DNA-directed RNA polymerase</keyword>
<feature type="compositionally biased region" description="Polar residues" evidence="5">
    <location>
        <begin position="435"/>
        <end position="446"/>
    </location>
</feature>
<dbReference type="InterPro" id="IPR045113">
    <property type="entry name" value="Rpb7-like"/>
</dbReference>
<feature type="compositionally biased region" description="Polar residues" evidence="5">
    <location>
        <begin position="623"/>
        <end position="634"/>
    </location>
</feature>
<dbReference type="PANTHER" id="PTHR12709:SF5">
    <property type="entry name" value="DNA-DIRECTED RNA POLYMERASE I SUBUNIT RPA43"/>
    <property type="match status" value="1"/>
</dbReference>
<accession>A0A2V3J1F4</accession>
<dbReference type="Gene3D" id="3.30.1490.120">
    <property type="entry name" value="RNA polymerase Rpb7-like, N-terminal domain"/>
    <property type="match status" value="1"/>
</dbReference>
<comment type="subcellular location">
    <subcellularLocation>
        <location evidence="1">Nucleus</location>
    </subcellularLocation>
</comment>
<feature type="region of interest" description="Disordered" evidence="5">
    <location>
        <begin position="289"/>
        <end position="647"/>
    </location>
</feature>
<feature type="compositionally biased region" description="Basic and acidic residues" evidence="5">
    <location>
        <begin position="391"/>
        <end position="401"/>
    </location>
</feature>
<dbReference type="Proteomes" id="UP000247409">
    <property type="component" value="Unassembled WGS sequence"/>
</dbReference>
<dbReference type="AlphaFoldDB" id="A0A2V3J1F4"/>
<dbReference type="EMBL" id="NBIV01000015">
    <property type="protein sequence ID" value="PXF48246.1"/>
    <property type="molecule type" value="Genomic_DNA"/>
</dbReference>
<proteinExistence type="predicted"/>